<feature type="compositionally biased region" description="Low complexity" evidence="1">
    <location>
        <begin position="151"/>
        <end position="168"/>
    </location>
</feature>
<reference evidence="2" key="2">
    <citation type="journal article" date="2021" name="PeerJ">
        <title>Extensive microbial diversity within the chicken gut microbiome revealed by metagenomics and culture.</title>
        <authorList>
            <person name="Gilroy R."/>
            <person name="Ravi A."/>
            <person name="Getino M."/>
            <person name="Pursley I."/>
            <person name="Horton D.L."/>
            <person name="Alikhan N.F."/>
            <person name="Baker D."/>
            <person name="Gharbi K."/>
            <person name="Hall N."/>
            <person name="Watson M."/>
            <person name="Adriaenssens E.M."/>
            <person name="Foster-Nyarko E."/>
            <person name="Jarju S."/>
            <person name="Secka A."/>
            <person name="Antonio M."/>
            <person name="Oren A."/>
            <person name="Chaudhuri R.R."/>
            <person name="La Ragione R."/>
            <person name="Hildebrand F."/>
            <person name="Pallen M.J."/>
        </authorList>
    </citation>
    <scope>NUCLEOTIDE SEQUENCE</scope>
    <source>
        <strain evidence="2">ChiSjej6B24-2974</strain>
    </source>
</reference>
<organism evidence="2 3">
    <name type="scientific">Candidatus Pullichristensenella stercorigallinarum</name>
    <dbReference type="NCBI Taxonomy" id="2840909"/>
    <lineage>
        <taxon>Bacteria</taxon>
        <taxon>Bacillati</taxon>
        <taxon>Bacillota</taxon>
        <taxon>Clostridia</taxon>
        <taxon>Candidatus Pullichristensenella</taxon>
    </lineage>
</organism>
<feature type="region of interest" description="Disordered" evidence="1">
    <location>
        <begin position="138"/>
        <end position="202"/>
    </location>
</feature>
<dbReference type="Proteomes" id="UP000824260">
    <property type="component" value="Unassembled WGS sequence"/>
</dbReference>
<protein>
    <submittedName>
        <fullName evidence="2">PcfB family protein</fullName>
    </submittedName>
</protein>
<dbReference type="AlphaFoldDB" id="A0A9D0ZP78"/>
<evidence type="ECO:0000313" key="2">
    <source>
        <dbReference type="EMBL" id="HIQ84132.1"/>
    </source>
</evidence>
<comment type="caution">
    <text evidence="2">The sequence shown here is derived from an EMBL/GenBank/DDBJ whole genome shotgun (WGS) entry which is preliminary data.</text>
</comment>
<evidence type="ECO:0000313" key="3">
    <source>
        <dbReference type="Proteomes" id="UP000824260"/>
    </source>
</evidence>
<sequence>MMNGGEAADQMVSYAFKGGEVVLRLTGDGAKHLAVYLANLLKQGGPSKGRTTLKRMIADGRELSVQRIDVSQIPYFNAQAKKYGVMFVAVRDTKAPDGKCDIMFRTEDAARVNRIFDRLAISEHPDVAHIKSDILRAKEGKNPMKARREASVSPSAPGSPGSAATGKSRASVRGQLRALREERPAAPAAAIKTPRGRPGKGR</sequence>
<gene>
    <name evidence="2" type="ORF">IAA52_13665</name>
</gene>
<reference evidence="2" key="1">
    <citation type="submission" date="2020-10" db="EMBL/GenBank/DDBJ databases">
        <authorList>
            <person name="Gilroy R."/>
        </authorList>
    </citation>
    <scope>NUCLEOTIDE SEQUENCE</scope>
    <source>
        <strain evidence="2">ChiSjej6B24-2974</strain>
    </source>
</reference>
<dbReference type="EMBL" id="DVFZ01000128">
    <property type="protein sequence ID" value="HIQ84132.1"/>
    <property type="molecule type" value="Genomic_DNA"/>
</dbReference>
<accession>A0A9D0ZP78</accession>
<dbReference type="InterPro" id="IPR024234">
    <property type="entry name" value="DUF3801"/>
</dbReference>
<proteinExistence type="predicted"/>
<evidence type="ECO:0000256" key="1">
    <source>
        <dbReference type="SAM" id="MobiDB-lite"/>
    </source>
</evidence>
<feature type="compositionally biased region" description="Basic and acidic residues" evidence="1">
    <location>
        <begin position="138"/>
        <end position="150"/>
    </location>
</feature>
<dbReference type="Pfam" id="PF12687">
    <property type="entry name" value="DUF3801"/>
    <property type="match status" value="1"/>
</dbReference>
<name>A0A9D0ZP78_9FIRM</name>